<reference evidence="2 3" key="1">
    <citation type="journal article" date="2018" name="PLoS Genet.">
        <title>Population sequencing reveals clonal diversity and ancestral inbreeding in the grapevine cultivar Chardonnay.</title>
        <authorList>
            <person name="Roach M.J."/>
            <person name="Johnson D.L."/>
            <person name="Bohlmann J."/>
            <person name="van Vuuren H.J."/>
            <person name="Jones S.J."/>
            <person name="Pretorius I.S."/>
            <person name="Schmidt S.A."/>
            <person name="Borneman A.R."/>
        </authorList>
    </citation>
    <scope>NUCLEOTIDE SEQUENCE [LARGE SCALE GENOMIC DNA]</scope>
    <source>
        <strain evidence="3">cv. Chardonnay</strain>
        <tissue evidence="2">Leaf</tissue>
    </source>
</reference>
<protein>
    <submittedName>
        <fullName evidence="2">Uncharacterized protein</fullName>
    </submittedName>
</protein>
<dbReference type="Proteomes" id="UP000288805">
    <property type="component" value="Unassembled WGS sequence"/>
</dbReference>
<name>A0A438GIX8_VITVI</name>
<gene>
    <name evidence="2" type="ORF">CK203_061798</name>
</gene>
<evidence type="ECO:0000313" key="3">
    <source>
        <dbReference type="Proteomes" id="UP000288805"/>
    </source>
</evidence>
<evidence type="ECO:0000313" key="2">
    <source>
        <dbReference type="EMBL" id="RVW72169.1"/>
    </source>
</evidence>
<accession>A0A438GIX8</accession>
<proteinExistence type="predicted"/>
<evidence type="ECO:0000256" key="1">
    <source>
        <dbReference type="SAM" id="MobiDB-lite"/>
    </source>
</evidence>
<sequence length="261" mass="29443">MTTRGVMSSTTIHFTIDRRHGVLKAIHIAEALQIPCQPEDPSAFQQWSPVSQRNMVRILSRETSADSIILQKELLLGMLLVDVGFYFGSHHLIMASLIHYEEKVHRKKLQWANTIPLLFSRLLCQILEYMGFPTEPRLKRRRLCRERFTLEKWNQLAGYSAPPGAPPMVAPPMPPQPEQGELTVETTPPMTTHEATLAAPSTTSTVPPVAPTTSEPSITLSASDFRALMHTFQTLTTTHIALFQQMVEIRAHQNQQTAMLR</sequence>
<dbReference type="AlphaFoldDB" id="A0A438GIX8"/>
<feature type="compositionally biased region" description="Pro residues" evidence="1">
    <location>
        <begin position="164"/>
        <end position="177"/>
    </location>
</feature>
<dbReference type="EMBL" id="QGNW01000421">
    <property type="protein sequence ID" value="RVW72169.1"/>
    <property type="molecule type" value="Genomic_DNA"/>
</dbReference>
<comment type="caution">
    <text evidence="2">The sequence shown here is derived from an EMBL/GenBank/DDBJ whole genome shotgun (WGS) entry which is preliminary data.</text>
</comment>
<organism evidence="2 3">
    <name type="scientific">Vitis vinifera</name>
    <name type="common">Grape</name>
    <dbReference type="NCBI Taxonomy" id="29760"/>
    <lineage>
        <taxon>Eukaryota</taxon>
        <taxon>Viridiplantae</taxon>
        <taxon>Streptophyta</taxon>
        <taxon>Embryophyta</taxon>
        <taxon>Tracheophyta</taxon>
        <taxon>Spermatophyta</taxon>
        <taxon>Magnoliopsida</taxon>
        <taxon>eudicotyledons</taxon>
        <taxon>Gunneridae</taxon>
        <taxon>Pentapetalae</taxon>
        <taxon>rosids</taxon>
        <taxon>Vitales</taxon>
        <taxon>Vitaceae</taxon>
        <taxon>Viteae</taxon>
        <taxon>Vitis</taxon>
    </lineage>
</organism>
<feature type="region of interest" description="Disordered" evidence="1">
    <location>
        <begin position="164"/>
        <end position="184"/>
    </location>
</feature>